<sequence>MINSFKIAVIISILSTISSCSRATQNSSDLGLFDISKNDQYILFSIYSRQNSSIYQIGTDGSGLTCIIPSTKDSNYFNPKYSKTVTKILFLACPKKDINNTAIYISNLDGSQKQKITTGNENISEAFFRSARIKFIIVKQTTTGTRRHLGQIKIMM</sequence>
<reference evidence="1 2" key="1">
    <citation type="submission" date="2015-12" db="EMBL/GenBank/DDBJ databases">
        <title>Genome sequence of Mucilaginibacter gotjawali.</title>
        <authorList>
            <person name="Lee J.S."/>
            <person name="Lee K.C."/>
            <person name="Kim K.K."/>
            <person name="Lee B.W."/>
        </authorList>
    </citation>
    <scope>NUCLEOTIDE SEQUENCE [LARGE SCALE GENOMIC DNA]</scope>
    <source>
        <strain evidence="1 2">SA3-7</strain>
    </source>
</reference>
<protein>
    <recommendedName>
        <fullName evidence="3">Lipoprotein</fullName>
    </recommendedName>
</protein>
<dbReference type="OrthoDB" id="2386786at2"/>
<evidence type="ECO:0000313" key="2">
    <source>
        <dbReference type="Proteomes" id="UP000218263"/>
    </source>
</evidence>
<evidence type="ECO:0000313" key="1">
    <source>
        <dbReference type="EMBL" id="BAU56083.1"/>
    </source>
</evidence>
<evidence type="ECO:0008006" key="3">
    <source>
        <dbReference type="Google" id="ProtNLM"/>
    </source>
</evidence>
<accession>A0A110B4B5</accession>
<dbReference type="Proteomes" id="UP000218263">
    <property type="component" value="Chromosome"/>
</dbReference>
<dbReference type="PROSITE" id="PS51257">
    <property type="entry name" value="PROKAR_LIPOPROTEIN"/>
    <property type="match status" value="1"/>
</dbReference>
<dbReference type="SUPFAM" id="SSF82171">
    <property type="entry name" value="DPP6 N-terminal domain-like"/>
    <property type="match status" value="1"/>
</dbReference>
<dbReference type="InterPro" id="IPR011042">
    <property type="entry name" value="6-blade_b-propeller_TolB-like"/>
</dbReference>
<proteinExistence type="predicted"/>
<dbReference type="RefSeq" id="WP_096354687.1">
    <property type="nucleotide sequence ID" value="NZ_AP017313.1"/>
</dbReference>
<dbReference type="Gene3D" id="2.120.10.30">
    <property type="entry name" value="TolB, C-terminal domain"/>
    <property type="match status" value="1"/>
</dbReference>
<dbReference type="EMBL" id="AP017313">
    <property type="protein sequence ID" value="BAU56083.1"/>
    <property type="molecule type" value="Genomic_DNA"/>
</dbReference>
<gene>
    <name evidence="1" type="ORF">MgSA37_04280</name>
</gene>
<dbReference type="AlphaFoldDB" id="A0A110B4B5"/>
<dbReference type="KEGG" id="mgot:MgSA37_04280"/>
<organism evidence="1 2">
    <name type="scientific">Mucilaginibacter gotjawali</name>
    <dbReference type="NCBI Taxonomy" id="1550579"/>
    <lineage>
        <taxon>Bacteria</taxon>
        <taxon>Pseudomonadati</taxon>
        <taxon>Bacteroidota</taxon>
        <taxon>Sphingobacteriia</taxon>
        <taxon>Sphingobacteriales</taxon>
        <taxon>Sphingobacteriaceae</taxon>
        <taxon>Mucilaginibacter</taxon>
    </lineage>
</organism>
<name>A0A110B4B5_9SPHI</name>
<keyword evidence="2" id="KW-1185">Reference proteome</keyword>